<sequence length="111" mass="12807">MERSQATGGSTVLLEEQKQQPEIVTFTVKPKKGGIKWTEDTIDNEHMNKKKSKICCQYNKPSEHGCCSDSDSSDDEHDERNTYDRPPKHMRKAEKQQKQSEGHEHGHECQH</sequence>
<feature type="compositionally biased region" description="Basic and acidic residues" evidence="1">
    <location>
        <begin position="78"/>
        <end position="111"/>
    </location>
</feature>
<evidence type="ECO:0000256" key="1">
    <source>
        <dbReference type="SAM" id="MobiDB-lite"/>
    </source>
</evidence>
<evidence type="ECO:0000313" key="3">
    <source>
        <dbReference type="Proteomes" id="UP000785679"/>
    </source>
</evidence>
<reference evidence="2" key="1">
    <citation type="submission" date="2019-06" db="EMBL/GenBank/DDBJ databases">
        <authorList>
            <person name="Zheng W."/>
        </authorList>
    </citation>
    <scope>NUCLEOTIDE SEQUENCE</scope>
    <source>
        <strain evidence="2">QDHG01</strain>
    </source>
</reference>
<evidence type="ECO:0000313" key="2">
    <source>
        <dbReference type="EMBL" id="TNV75143.1"/>
    </source>
</evidence>
<dbReference type="Proteomes" id="UP000785679">
    <property type="component" value="Unassembled WGS sequence"/>
</dbReference>
<dbReference type="GO" id="GO:0008157">
    <property type="term" value="F:protein phosphatase 1 binding"/>
    <property type="evidence" value="ECO:0007669"/>
    <property type="project" value="TreeGrafter"/>
</dbReference>
<dbReference type="OrthoDB" id="312924at2759"/>
<accession>A0A8J8NHG7</accession>
<dbReference type="PANTHER" id="PTHR20835">
    <property type="entry name" value="E3 UBIQUITIN-PROTEIN LIGASE PPP1R11-RELATED"/>
    <property type="match status" value="1"/>
</dbReference>
<comment type="caution">
    <text evidence="2">The sequence shown here is derived from an EMBL/GenBank/DDBJ whole genome shotgun (WGS) entry which is preliminary data.</text>
</comment>
<feature type="compositionally biased region" description="Polar residues" evidence="1">
    <location>
        <begin position="1"/>
        <end position="10"/>
    </location>
</feature>
<feature type="region of interest" description="Disordered" evidence="1">
    <location>
        <begin position="62"/>
        <end position="111"/>
    </location>
</feature>
<dbReference type="GO" id="GO:0005634">
    <property type="term" value="C:nucleus"/>
    <property type="evidence" value="ECO:0007669"/>
    <property type="project" value="TreeGrafter"/>
</dbReference>
<dbReference type="EMBL" id="RRYP01016345">
    <property type="protein sequence ID" value="TNV75143.1"/>
    <property type="molecule type" value="Genomic_DNA"/>
</dbReference>
<name>A0A8J8NHG7_HALGN</name>
<proteinExistence type="predicted"/>
<feature type="region of interest" description="Disordered" evidence="1">
    <location>
        <begin position="1"/>
        <end position="20"/>
    </location>
</feature>
<dbReference type="Pfam" id="PF07491">
    <property type="entry name" value="PPI_Ypi1"/>
    <property type="match status" value="1"/>
</dbReference>
<keyword evidence="3" id="KW-1185">Reference proteome</keyword>
<protein>
    <recommendedName>
        <fullName evidence="4">Protein phosphatase 1 regulatory subunit 11</fullName>
    </recommendedName>
</protein>
<organism evidence="2 3">
    <name type="scientific">Halteria grandinella</name>
    <dbReference type="NCBI Taxonomy" id="5974"/>
    <lineage>
        <taxon>Eukaryota</taxon>
        <taxon>Sar</taxon>
        <taxon>Alveolata</taxon>
        <taxon>Ciliophora</taxon>
        <taxon>Intramacronucleata</taxon>
        <taxon>Spirotrichea</taxon>
        <taxon>Stichotrichia</taxon>
        <taxon>Sporadotrichida</taxon>
        <taxon>Halteriidae</taxon>
        <taxon>Halteria</taxon>
    </lineage>
</organism>
<dbReference type="PANTHER" id="PTHR20835:SF0">
    <property type="entry name" value="E3 UBIQUITIN-PROTEIN LIGASE PPP1R11"/>
    <property type="match status" value="1"/>
</dbReference>
<dbReference type="InterPro" id="IPR011107">
    <property type="entry name" value="PPI_Ypi1"/>
</dbReference>
<evidence type="ECO:0008006" key="4">
    <source>
        <dbReference type="Google" id="ProtNLM"/>
    </source>
</evidence>
<gene>
    <name evidence="2" type="ORF">FGO68_gene4678</name>
</gene>
<dbReference type="AlphaFoldDB" id="A0A8J8NHG7"/>
<dbReference type="GO" id="GO:0004865">
    <property type="term" value="F:protein serine/threonine phosphatase inhibitor activity"/>
    <property type="evidence" value="ECO:0007669"/>
    <property type="project" value="InterPro"/>
</dbReference>